<gene>
    <name evidence="2" type="ORF">FD01_GL000186</name>
</gene>
<reference evidence="2 3" key="1">
    <citation type="journal article" date="2015" name="Genome Announc.">
        <title>Expanding the biotechnology potential of lactobacilli through comparative genomics of 213 strains and associated genera.</title>
        <authorList>
            <person name="Sun Z."/>
            <person name="Harris H.M."/>
            <person name="McCann A."/>
            <person name="Guo C."/>
            <person name="Argimon S."/>
            <person name="Zhang W."/>
            <person name="Yang X."/>
            <person name="Jeffery I.B."/>
            <person name="Cooney J.C."/>
            <person name="Kagawa T.F."/>
            <person name="Liu W."/>
            <person name="Song Y."/>
            <person name="Salvetti E."/>
            <person name="Wrobel A."/>
            <person name="Rasinkangas P."/>
            <person name="Parkhill J."/>
            <person name="Rea M.C."/>
            <person name="O'Sullivan O."/>
            <person name="Ritari J."/>
            <person name="Douillard F.P."/>
            <person name="Paul Ross R."/>
            <person name="Yang R."/>
            <person name="Briner A.E."/>
            <person name="Felis G.E."/>
            <person name="de Vos W.M."/>
            <person name="Barrangou R."/>
            <person name="Klaenhammer T.R."/>
            <person name="Caufield P.W."/>
            <person name="Cui Y."/>
            <person name="Zhang H."/>
            <person name="O'Toole P.W."/>
        </authorList>
    </citation>
    <scope>NUCLEOTIDE SEQUENCE [LARGE SCALE GENOMIC DNA]</scope>
    <source>
        <strain evidence="2 3">DSM 13343</strain>
    </source>
</reference>
<dbReference type="PATRIC" id="fig|1423769.4.peg.203"/>
<sequence length="72" mass="7815">MVIPKGTQVKRHRSLMTVTVVAIKGQITFHTDGAETTLVPGQAIVMQPAEFHWLEAPVEDGEVLVVHGVLAE</sequence>
<accession>A0A0R1QYI6</accession>
<dbReference type="SUPFAM" id="SSF51182">
    <property type="entry name" value="RmlC-like cupins"/>
    <property type="match status" value="1"/>
</dbReference>
<evidence type="ECO:0000313" key="2">
    <source>
        <dbReference type="EMBL" id="KRL47876.1"/>
    </source>
</evidence>
<dbReference type="EMBL" id="AZEU01000091">
    <property type="protein sequence ID" value="KRL47876.1"/>
    <property type="molecule type" value="Genomic_DNA"/>
</dbReference>
<protein>
    <recommendedName>
        <fullName evidence="1">Cupin type-2 domain-containing protein</fullName>
    </recommendedName>
</protein>
<dbReference type="InterPro" id="IPR014710">
    <property type="entry name" value="RmlC-like_jellyroll"/>
</dbReference>
<feature type="domain" description="Cupin type-2" evidence="1">
    <location>
        <begin position="1"/>
        <end position="66"/>
    </location>
</feature>
<keyword evidence="3" id="KW-1185">Reference proteome</keyword>
<comment type="caution">
    <text evidence="2">The sequence shown here is derived from an EMBL/GenBank/DDBJ whole genome shotgun (WGS) entry which is preliminary data.</text>
</comment>
<evidence type="ECO:0000259" key="1">
    <source>
        <dbReference type="Pfam" id="PF07883"/>
    </source>
</evidence>
<evidence type="ECO:0000313" key="3">
    <source>
        <dbReference type="Proteomes" id="UP000051790"/>
    </source>
</evidence>
<dbReference type="InterPro" id="IPR013096">
    <property type="entry name" value="Cupin_2"/>
</dbReference>
<dbReference type="AlphaFoldDB" id="A0A0R1QYI6"/>
<dbReference type="Pfam" id="PF07883">
    <property type="entry name" value="Cupin_2"/>
    <property type="match status" value="1"/>
</dbReference>
<proteinExistence type="predicted"/>
<dbReference type="Gene3D" id="2.60.120.10">
    <property type="entry name" value="Jelly Rolls"/>
    <property type="match status" value="1"/>
</dbReference>
<dbReference type="InterPro" id="IPR011051">
    <property type="entry name" value="RmlC_Cupin_sf"/>
</dbReference>
<name>A0A0R1QYI6_9LACO</name>
<organism evidence="2 3">
    <name type="scientific">Lacticaseibacillus manihotivorans DSM 13343 = JCM 12514</name>
    <dbReference type="NCBI Taxonomy" id="1423769"/>
    <lineage>
        <taxon>Bacteria</taxon>
        <taxon>Bacillati</taxon>
        <taxon>Bacillota</taxon>
        <taxon>Bacilli</taxon>
        <taxon>Lactobacillales</taxon>
        <taxon>Lactobacillaceae</taxon>
        <taxon>Lacticaseibacillus</taxon>
    </lineage>
</organism>
<dbReference type="Proteomes" id="UP000051790">
    <property type="component" value="Unassembled WGS sequence"/>
</dbReference>